<evidence type="ECO:0000313" key="1">
    <source>
        <dbReference type="EMBL" id="WLS80836.1"/>
    </source>
</evidence>
<keyword evidence="2" id="KW-1185">Reference proteome</keyword>
<organism evidence="1 2">
    <name type="scientific">Erwinia pyri</name>
    <dbReference type="NCBI Taxonomy" id="3062598"/>
    <lineage>
        <taxon>Bacteria</taxon>
        <taxon>Pseudomonadati</taxon>
        <taxon>Pseudomonadota</taxon>
        <taxon>Gammaproteobacteria</taxon>
        <taxon>Enterobacterales</taxon>
        <taxon>Erwiniaceae</taxon>
        <taxon>Erwinia</taxon>
    </lineage>
</organism>
<name>A0AA50DRI3_9GAMM</name>
<proteinExistence type="predicted"/>
<dbReference type="RefSeq" id="WP_306212981.1">
    <property type="nucleotide sequence ID" value="NZ_CP132353.1"/>
</dbReference>
<sequence>MSDSDDYDKIHILLGEATMSLIDSRKEVSSESLSIQLKQMAAEESDDLRVIEIWKARKWLLQHSVQFTAGRNGGYASPLRLRENQSRLQDFYHLPSSNDAKKQSS</sequence>
<accession>A0AA50DRI3</accession>
<evidence type="ECO:0000313" key="2">
    <source>
        <dbReference type="Proteomes" id="UP001228139"/>
    </source>
</evidence>
<dbReference type="KEGG" id="epi:Q3V30_10300"/>
<dbReference type="Proteomes" id="UP001228139">
    <property type="component" value="Chromosome"/>
</dbReference>
<gene>
    <name evidence="1" type="ORF">Q3V30_10300</name>
</gene>
<dbReference type="AlphaFoldDB" id="A0AA50DRI3"/>
<dbReference type="EMBL" id="CP132353">
    <property type="protein sequence ID" value="WLS80836.1"/>
    <property type="molecule type" value="Genomic_DNA"/>
</dbReference>
<protein>
    <submittedName>
        <fullName evidence="1">Uncharacterized protein</fullName>
    </submittedName>
</protein>
<reference evidence="1 2" key="1">
    <citation type="submission" date="2023-07" db="EMBL/GenBank/DDBJ databases">
        <title>Pathogenic bacteria of pear tree diseases.</title>
        <authorList>
            <person name="Zhang Z."/>
            <person name="He L."/>
            <person name="Huang R."/>
        </authorList>
    </citation>
    <scope>NUCLEOTIDE SEQUENCE [LARGE SCALE GENOMIC DNA]</scope>
    <source>
        <strain evidence="1 2">DE2</strain>
    </source>
</reference>